<dbReference type="GO" id="GO:0005524">
    <property type="term" value="F:ATP binding"/>
    <property type="evidence" value="ECO:0007669"/>
    <property type="project" value="UniProtKB-UniRule"/>
</dbReference>
<feature type="binding site" evidence="10">
    <location>
        <position position="149"/>
    </location>
    <ligand>
        <name>ATP</name>
        <dbReference type="ChEBI" id="CHEBI:30616"/>
    </ligand>
</feature>
<evidence type="ECO:0000256" key="11">
    <source>
        <dbReference type="PIRSR" id="PIRSR001558-2"/>
    </source>
</evidence>
<feature type="binding site" evidence="10">
    <location>
        <position position="130"/>
    </location>
    <ligand>
        <name>substrate</name>
    </ligand>
</feature>
<feature type="binding site" evidence="11">
    <location>
        <position position="382"/>
    </location>
    <ligand>
        <name>Mg(2+)</name>
        <dbReference type="ChEBI" id="CHEBI:18420"/>
    </ligand>
</feature>
<comment type="caution">
    <text evidence="13">The sequence shown here is derived from an EMBL/GenBank/DDBJ whole genome shotgun (WGS) entry which is preliminary data.</text>
</comment>
<evidence type="ECO:0000256" key="2">
    <source>
        <dbReference type="ARBA" id="ARBA00010385"/>
    </source>
</evidence>
<sequence>MKTICKNYPPFLDKNQQDFLISELMDYIQVHGINIRITHSEQDKKHFFNHQNVPLTLFPSLFPSIAFKKAKAIQCDFNKLYAFVANDEEFMCQVMENLVNIDDFIKKLWDIHLEVKKKGIVQPISLGIFRSDYLLEATQNSSPQLKQVEFNTIASSMGSFSSKISEMHKYLNSIGAYGSCILKEENFPKNDSIKLLTEGLANANRLYGEKNTKILFIVEPHDSFILDQRCLEYELFQVHGIQAYRVFLHSILDFIELRQNDKALLFKSPNSKIEEISVVYFRTGYSPNHYPSSIEWSARLLIEESRAIKCPTVITQLAGCKKVQQILCKKNIINKFLPENISKSLKETFVSIYALNRDLSGQEAYRLLMNNPQNYILKPQREGGGNNIYGLNIPTFLKTIPESQREQYILMEMIHPLLQTNTIIQNNELHHTNVINELGIYGVILWNKNGEIYHNKESGYLLRTKDKDKNEGGVMIGCSSIDSCVLVP</sequence>
<comment type="catalytic activity">
    <reaction evidence="9">
        <text>gamma-L-glutamyl-L-cysteine + glycine + ATP = glutathione + ADP + phosphate + H(+)</text>
        <dbReference type="Rhea" id="RHEA:13557"/>
        <dbReference type="ChEBI" id="CHEBI:15378"/>
        <dbReference type="ChEBI" id="CHEBI:30616"/>
        <dbReference type="ChEBI" id="CHEBI:43474"/>
        <dbReference type="ChEBI" id="CHEBI:57305"/>
        <dbReference type="ChEBI" id="CHEBI:57925"/>
        <dbReference type="ChEBI" id="CHEBI:58173"/>
        <dbReference type="ChEBI" id="CHEBI:456216"/>
        <dbReference type="EC" id="6.3.2.3"/>
    </reaction>
</comment>
<keyword evidence="8 9" id="KW-0460">Magnesium</keyword>
<dbReference type="InterPro" id="IPR004887">
    <property type="entry name" value="GSH_synth_subst-bd"/>
</dbReference>
<organism evidence="13 14">
    <name type="scientific">Pneumocystis murina (strain B123)</name>
    <name type="common">Mouse pneumocystis pneumonia agent</name>
    <name type="synonym">Pneumocystis carinii f. sp. muris</name>
    <dbReference type="NCBI Taxonomy" id="1069680"/>
    <lineage>
        <taxon>Eukaryota</taxon>
        <taxon>Fungi</taxon>
        <taxon>Dikarya</taxon>
        <taxon>Ascomycota</taxon>
        <taxon>Taphrinomycotina</taxon>
        <taxon>Pneumocystomycetes</taxon>
        <taxon>Pneumocystaceae</taxon>
        <taxon>Pneumocystis</taxon>
    </lineage>
</organism>
<evidence type="ECO:0000259" key="12">
    <source>
        <dbReference type="Pfam" id="PF03199"/>
    </source>
</evidence>
<feature type="binding site" evidence="10">
    <location>
        <position position="471"/>
    </location>
    <ligand>
        <name>ATP</name>
        <dbReference type="ChEBI" id="CHEBI:30616"/>
    </ligand>
</feature>
<dbReference type="Gene3D" id="3.30.1490.80">
    <property type="match status" value="1"/>
</dbReference>
<feature type="domain" description="Glutathione synthase substrate-binding" evidence="12">
    <location>
        <begin position="213"/>
        <end position="318"/>
    </location>
</feature>
<name>M7NN33_PNEMU</name>
<feature type="binding site" evidence="11">
    <location>
        <position position="149"/>
    </location>
    <ligand>
        <name>Mg(2+)</name>
        <dbReference type="ChEBI" id="CHEBI:18420"/>
    </ligand>
</feature>
<keyword evidence="4 9" id="KW-0317">Glutathione biosynthesis</keyword>
<dbReference type="Pfam" id="PF03199">
    <property type="entry name" value="GSH_synthase"/>
    <property type="match status" value="1"/>
</dbReference>
<dbReference type="Pfam" id="PF03917">
    <property type="entry name" value="GSH_synth_ATP"/>
    <property type="match status" value="1"/>
</dbReference>
<comment type="pathway">
    <text evidence="1 9">Sulfur metabolism; glutathione biosynthesis; glutathione from L-cysteine and L-glutamate: step 2/2.</text>
</comment>
<feature type="binding site" evidence="11">
    <location>
        <position position="151"/>
    </location>
    <ligand>
        <name>Mg(2+)</name>
        <dbReference type="ChEBI" id="CHEBI:18420"/>
    </ligand>
</feature>
<evidence type="ECO:0000256" key="10">
    <source>
        <dbReference type="PIRSR" id="PIRSR001558-1"/>
    </source>
</evidence>
<dbReference type="HOGENOM" id="CLU_025152_2_1_1"/>
<reference evidence="14" key="1">
    <citation type="journal article" date="2016" name="Nat. Commun.">
        <title>Genome analysis of three Pneumocystis species reveals adaptation mechanisms to life exclusively in mammalian hosts.</title>
        <authorList>
            <person name="Ma L."/>
            <person name="Chen Z."/>
            <person name="Huang D.W."/>
            <person name="Kutty G."/>
            <person name="Ishihara M."/>
            <person name="Wang H."/>
            <person name="Abouelleil A."/>
            <person name="Bishop L."/>
            <person name="Davey E."/>
            <person name="Deng R."/>
            <person name="Deng X."/>
            <person name="Fan L."/>
            <person name="Fantoni G."/>
            <person name="Fitzgerald M."/>
            <person name="Gogineni E."/>
            <person name="Goldberg J.M."/>
            <person name="Handley G."/>
            <person name="Hu X."/>
            <person name="Huber C."/>
            <person name="Jiao X."/>
            <person name="Jones K."/>
            <person name="Levin J.Z."/>
            <person name="Liu Y."/>
            <person name="Macdonald P."/>
            <person name="Melnikov A."/>
            <person name="Raley C."/>
            <person name="Sassi M."/>
            <person name="Sherman B.T."/>
            <person name="Song X."/>
            <person name="Sykes S."/>
            <person name="Tran B."/>
            <person name="Walsh L."/>
            <person name="Xia Y."/>
            <person name="Yang J."/>
            <person name="Young S."/>
            <person name="Zeng Q."/>
            <person name="Zheng X."/>
            <person name="Stephens R."/>
            <person name="Nusbaum C."/>
            <person name="Birren B.W."/>
            <person name="Azadi P."/>
            <person name="Lempicki R.A."/>
            <person name="Cuomo C.A."/>
            <person name="Kovacs J.A."/>
        </authorList>
    </citation>
    <scope>NUCLEOTIDE SEQUENCE [LARGE SCALE GENOMIC DNA]</scope>
    <source>
        <strain evidence="14">B123</strain>
    </source>
</reference>
<dbReference type="Gene3D" id="3.30.1490.50">
    <property type="match status" value="1"/>
</dbReference>
<gene>
    <name evidence="13" type="ORF">PNEG_03012</name>
</gene>
<dbReference type="eggNOG" id="KOG0021">
    <property type="taxonomic scope" value="Eukaryota"/>
</dbReference>
<dbReference type="InterPro" id="IPR014049">
    <property type="entry name" value="Glutathione_synthase_N_euk"/>
</dbReference>
<dbReference type="InterPro" id="IPR014042">
    <property type="entry name" value="Glutathione_synthase_a-hlx"/>
</dbReference>
<evidence type="ECO:0000256" key="4">
    <source>
        <dbReference type="ARBA" id="ARBA00022684"/>
    </source>
</evidence>
<dbReference type="PIRSF" id="PIRSF001558">
    <property type="entry name" value="GSHase"/>
    <property type="match status" value="1"/>
</dbReference>
<proteinExistence type="inferred from homology"/>
<keyword evidence="14" id="KW-1185">Reference proteome</keyword>
<dbReference type="GO" id="GO:0004363">
    <property type="term" value="F:glutathione synthase activity"/>
    <property type="evidence" value="ECO:0007669"/>
    <property type="project" value="UniProtKB-UniRule"/>
</dbReference>
<dbReference type="Gene3D" id="3.30.470.20">
    <property type="entry name" value="ATP-grasp fold, B domain"/>
    <property type="match status" value="1"/>
</dbReference>
<dbReference type="GO" id="GO:0000287">
    <property type="term" value="F:magnesium ion binding"/>
    <property type="evidence" value="ECO:0007669"/>
    <property type="project" value="UniProtKB-UniRule"/>
</dbReference>
<feature type="binding site" evidence="10">
    <location>
        <position position="228"/>
    </location>
    <ligand>
        <name>substrate</name>
    </ligand>
</feature>
<dbReference type="GO" id="GO:0005829">
    <property type="term" value="C:cytosol"/>
    <property type="evidence" value="ECO:0007669"/>
    <property type="project" value="TreeGrafter"/>
</dbReference>
<dbReference type="InterPro" id="IPR016185">
    <property type="entry name" value="PreATP-grasp_dom_sf"/>
</dbReference>
<feature type="binding site" evidence="10">
    <location>
        <position position="437"/>
    </location>
    <ligand>
        <name>ATP</name>
        <dbReference type="ChEBI" id="CHEBI:30616"/>
    </ligand>
</feature>
<dbReference type="SUPFAM" id="SSF52440">
    <property type="entry name" value="PreATP-grasp domain"/>
    <property type="match status" value="1"/>
</dbReference>
<dbReference type="NCBIfam" id="TIGR01986">
    <property type="entry name" value="glut_syn_euk"/>
    <property type="match status" value="1"/>
</dbReference>
<feature type="binding site" evidence="10">
    <location>
        <position position="463"/>
    </location>
    <ligand>
        <name>substrate</name>
    </ligand>
</feature>
<dbReference type="OMA" id="NGLVMYP"/>
<dbReference type="EC" id="6.3.2.3" evidence="9"/>
<evidence type="ECO:0000313" key="13">
    <source>
        <dbReference type="EMBL" id="EMR08531.1"/>
    </source>
</evidence>
<evidence type="ECO:0000256" key="7">
    <source>
        <dbReference type="ARBA" id="ARBA00022840"/>
    </source>
</evidence>
<dbReference type="RefSeq" id="XP_007875063.1">
    <property type="nucleotide sequence ID" value="XM_007876872.1"/>
</dbReference>
<keyword evidence="5 9" id="KW-0479">Metal-binding</keyword>
<dbReference type="AlphaFoldDB" id="M7NN33"/>
<comment type="similarity">
    <text evidence="2 9">Belongs to the eukaryotic GSH synthase family.</text>
</comment>
<dbReference type="EMBL" id="AFWA02000015">
    <property type="protein sequence ID" value="EMR08531.1"/>
    <property type="molecule type" value="Genomic_DNA"/>
</dbReference>
<keyword evidence="6 9" id="KW-0547">Nucleotide-binding</keyword>
<accession>M7NN33</accession>
<feature type="binding site" evidence="10">
    <location>
        <begin position="411"/>
        <end position="414"/>
    </location>
    <ligand>
        <name>ATP</name>
        <dbReference type="ChEBI" id="CHEBI:30616"/>
    </ligand>
</feature>
<evidence type="ECO:0000256" key="6">
    <source>
        <dbReference type="ARBA" id="ARBA00022741"/>
    </source>
</evidence>
<dbReference type="STRING" id="1069680.M7NN33"/>
<protein>
    <recommendedName>
        <fullName evidence="9">Glutathione synthetase</fullName>
        <shortName evidence="9">GSH-S</shortName>
        <ecNumber evidence="9">6.3.2.3</ecNumber>
    </recommendedName>
</protein>
<dbReference type="Proteomes" id="UP000011958">
    <property type="component" value="Unassembled WGS sequence"/>
</dbReference>
<feature type="binding site" evidence="10">
    <location>
        <position position="465"/>
    </location>
    <ligand>
        <name>ATP</name>
        <dbReference type="ChEBI" id="CHEBI:30616"/>
    </ligand>
</feature>
<evidence type="ECO:0000256" key="5">
    <source>
        <dbReference type="ARBA" id="ARBA00022723"/>
    </source>
</evidence>
<keyword evidence="7 9" id="KW-0067">ATP-binding</keyword>
<dbReference type="InterPro" id="IPR014709">
    <property type="entry name" value="Glutathione_synthase_C_euk"/>
</dbReference>
<dbReference type="PANTHER" id="PTHR11130:SF0">
    <property type="entry name" value="GLUTATHIONE SYNTHETASE"/>
    <property type="match status" value="1"/>
</dbReference>
<dbReference type="Gene3D" id="3.40.50.1760">
    <property type="entry name" value="Glutathione synthase, substrate-binding domain superfamily, eukaryotic"/>
    <property type="match status" value="1"/>
</dbReference>
<dbReference type="InterPro" id="IPR037013">
    <property type="entry name" value="GSH-S_sub-bd_sf"/>
</dbReference>
<dbReference type="FunFam" id="3.30.1490.50:FF:000002">
    <property type="entry name" value="Glutathione synthetase"/>
    <property type="match status" value="1"/>
</dbReference>
<feature type="binding site" evidence="10">
    <location>
        <begin position="378"/>
        <end position="387"/>
    </location>
    <ligand>
        <name>ATP</name>
        <dbReference type="ChEBI" id="CHEBI:30616"/>
    </ligand>
</feature>
<feature type="binding site" evidence="10">
    <location>
        <position position="321"/>
    </location>
    <ligand>
        <name>ATP</name>
        <dbReference type="ChEBI" id="CHEBI:30616"/>
    </ligand>
</feature>
<dbReference type="InterPro" id="IPR005615">
    <property type="entry name" value="Glutathione_synthase"/>
</dbReference>
<evidence type="ECO:0000256" key="3">
    <source>
        <dbReference type="ARBA" id="ARBA00022598"/>
    </source>
</evidence>
<evidence type="ECO:0000256" key="8">
    <source>
        <dbReference type="ARBA" id="ARBA00022842"/>
    </source>
</evidence>
<dbReference type="VEuPathDB" id="FungiDB:PNEG_03012"/>
<dbReference type="GO" id="GO:0043295">
    <property type="term" value="F:glutathione binding"/>
    <property type="evidence" value="ECO:0007669"/>
    <property type="project" value="UniProtKB-UniRule"/>
</dbReference>
<evidence type="ECO:0000256" key="9">
    <source>
        <dbReference type="PIRNR" id="PIRNR001558"/>
    </source>
</evidence>
<dbReference type="GeneID" id="19896699"/>
<dbReference type="Gene3D" id="1.10.1080.10">
    <property type="entry name" value="Glutathione Synthetase, Chain A, domain 3"/>
    <property type="match status" value="1"/>
</dbReference>
<evidence type="ECO:0000313" key="14">
    <source>
        <dbReference type="Proteomes" id="UP000011958"/>
    </source>
</evidence>
<dbReference type="PANTHER" id="PTHR11130">
    <property type="entry name" value="GLUTATHIONE SYNTHETASE"/>
    <property type="match status" value="1"/>
</dbReference>
<feature type="binding site" evidence="10">
    <location>
        <position position="389"/>
    </location>
    <ligand>
        <name>ATP</name>
        <dbReference type="ChEBI" id="CHEBI:30616"/>
    </ligand>
</feature>
<dbReference type="OrthoDB" id="2020073at2759"/>
<evidence type="ECO:0000256" key="1">
    <source>
        <dbReference type="ARBA" id="ARBA00004965"/>
    </source>
</evidence>
<keyword evidence="3 9" id="KW-0436">Ligase</keyword>
<comment type="cofactor">
    <cofactor evidence="9 11">
        <name>Mg(2+)</name>
        <dbReference type="ChEBI" id="CHEBI:18420"/>
    </cofactor>
    <text evidence="9 11">Binds 1 Mg(2+) ion per subunit.</text>
</comment>
<dbReference type="UniPathway" id="UPA00142">
    <property type="reaction ID" value="UER00210"/>
</dbReference>
<dbReference type="SUPFAM" id="SSF56059">
    <property type="entry name" value="Glutathione synthetase ATP-binding domain-like"/>
    <property type="match status" value="1"/>
</dbReference>